<dbReference type="RefSeq" id="WP_168039111.1">
    <property type="nucleotide sequence ID" value="NZ_JAATJH010000006.1"/>
</dbReference>
<dbReference type="InterPro" id="IPR002901">
    <property type="entry name" value="MGlyc_endo_b_GlcNAc-like_dom"/>
</dbReference>
<dbReference type="SMART" id="SM00047">
    <property type="entry name" value="LYZ2"/>
    <property type="match status" value="1"/>
</dbReference>
<dbReference type="InterPro" id="IPR051056">
    <property type="entry name" value="Glycosyl_Hydrolase_73"/>
</dbReference>
<evidence type="ECO:0000313" key="3">
    <source>
        <dbReference type="EMBL" id="NJC27728.1"/>
    </source>
</evidence>
<keyword evidence="4" id="KW-1185">Reference proteome</keyword>
<reference evidence="3 4" key="1">
    <citation type="submission" date="2020-03" db="EMBL/GenBank/DDBJ databases">
        <title>Genomic Encyclopedia of Type Strains, Phase IV (KMG-IV): sequencing the most valuable type-strain genomes for metagenomic binning, comparative biology and taxonomic classification.</title>
        <authorList>
            <person name="Goeker M."/>
        </authorList>
    </citation>
    <scope>NUCLEOTIDE SEQUENCE [LARGE SCALE GENOMIC DNA]</scope>
    <source>
        <strain evidence="3 4">DSM 105096</strain>
    </source>
</reference>
<dbReference type="PANTHER" id="PTHR33308">
    <property type="entry name" value="PEPTIDOGLYCAN HYDROLASE FLGJ"/>
    <property type="match status" value="1"/>
</dbReference>
<name>A0ABX0XEI2_9BACT</name>
<dbReference type="Pfam" id="PF01832">
    <property type="entry name" value="Glucosaminidase"/>
    <property type="match status" value="1"/>
</dbReference>
<proteinExistence type="predicted"/>
<gene>
    <name evidence="3" type="ORF">GGR27_003246</name>
</gene>
<evidence type="ECO:0000313" key="4">
    <source>
        <dbReference type="Proteomes" id="UP000770785"/>
    </source>
</evidence>
<dbReference type="EMBL" id="JAATJH010000006">
    <property type="protein sequence ID" value="NJC27728.1"/>
    <property type="molecule type" value="Genomic_DNA"/>
</dbReference>
<accession>A0ABX0XEI2</accession>
<sequence>MARTNLPIPTGWKLLFRELYRRVHQQVTSPYTKVVFLAALFFVCTQKEISFNLSIAGHDLFSISQQSVFSHGIGGPVISGGAGKALFTSVARPSDKNWTKKQRTQLAYVEKFEAAALSEARKHGIPASITLAQGLLESGHGTSTLAKRNKNHFGIKCFSKQCRKGHCSNHSDDHHKDFFRVFEDAHGSYAAHSQVLLKNRYKPLFKLAKRDYKGWSHGLRKAGYATDPRYGDKLVALIETLELWRYDRVSA</sequence>
<evidence type="ECO:0000259" key="2">
    <source>
        <dbReference type="SMART" id="SM00047"/>
    </source>
</evidence>
<protein>
    <recommendedName>
        <fullName evidence="2">Mannosyl-glycoprotein endo-beta-N-acetylglucosamidase-like domain-containing protein</fullName>
    </recommendedName>
</protein>
<organism evidence="3 4">
    <name type="scientific">Neolewinella antarctica</name>
    <dbReference type="NCBI Taxonomy" id="442734"/>
    <lineage>
        <taxon>Bacteria</taxon>
        <taxon>Pseudomonadati</taxon>
        <taxon>Bacteroidota</taxon>
        <taxon>Saprospiria</taxon>
        <taxon>Saprospirales</taxon>
        <taxon>Lewinellaceae</taxon>
        <taxon>Neolewinella</taxon>
    </lineage>
</organism>
<feature type="domain" description="Mannosyl-glycoprotein endo-beta-N-acetylglucosamidase-like" evidence="2">
    <location>
        <begin position="97"/>
        <end position="247"/>
    </location>
</feature>
<dbReference type="Proteomes" id="UP000770785">
    <property type="component" value="Unassembled WGS sequence"/>
</dbReference>
<dbReference type="Gene3D" id="1.10.530.10">
    <property type="match status" value="1"/>
</dbReference>
<keyword evidence="1" id="KW-0378">Hydrolase</keyword>
<evidence type="ECO:0000256" key="1">
    <source>
        <dbReference type="ARBA" id="ARBA00022801"/>
    </source>
</evidence>
<comment type="caution">
    <text evidence="3">The sequence shown here is derived from an EMBL/GenBank/DDBJ whole genome shotgun (WGS) entry which is preliminary data.</text>
</comment>
<dbReference type="PANTHER" id="PTHR33308:SF9">
    <property type="entry name" value="PEPTIDOGLYCAN HYDROLASE FLGJ"/>
    <property type="match status" value="1"/>
</dbReference>